<feature type="binding site" description="axial binding residue" evidence="7">
    <location>
        <position position="22"/>
    </location>
    <ligand>
        <name>heme</name>
        <dbReference type="ChEBI" id="CHEBI:30413"/>
    </ligand>
    <ligandPart>
        <name>Fe</name>
        <dbReference type="ChEBI" id="CHEBI:18248"/>
    </ligandPart>
</feature>
<dbReference type="Gene3D" id="1.10.630.10">
    <property type="entry name" value="Cytochrome P450"/>
    <property type="match status" value="1"/>
</dbReference>
<dbReference type="PROSITE" id="PS00086">
    <property type="entry name" value="CYTOCHROME_P450"/>
    <property type="match status" value="1"/>
</dbReference>
<reference evidence="9" key="1">
    <citation type="journal article" date="2023" name="bioRxiv">
        <title>Scaffold-level genome assemblies of two parasitoid biocontrol wasps reveal the parthenogenesis mechanism and an associated novel virus.</title>
        <authorList>
            <person name="Inwood S."/>
            <person name="Skelly J."/>
            <person name="Guhlin J."/>
            <person name="Harrop T."/>
            <person name="Goldson S."/>
            <person name="Dearden P."/>
        </authorList>
    </citation>
    <scope>NUCLEOTIDE SEQUENCE</scope>
    <source>
        <strain evidence="9">Lincoln</strain>
        <tissue evidence="9">Whole body</tissue>
    </source>
</reference>
<feature type="non-terminal residue" evidence="9">
    <location>
        <position position="77"/>
    </location>
</feature>
<evidence type="ECO:0008006" key="11">
    <source>
        <dbReference type="Google" id="ProtNLM"/>
    </source>
</evidence>
<gene>
    <name evidence="9" type="ORF">PV327_011632</name>
</gene>
<keyword evidence="3 7" id="KW-0479">Metal-binding</keyword>
<dbReference type="SUPFAM" id="SSF48264">
    <property type="entry name" value="Cytochrome P450"/>
    <property type="match status" value="1"/>
</dbReference>
<dbReference type="GO" id="GO:0020037">
    <property type="term" value="F:heme binding"/>
    <property type="evidence" value="ECO:0007669"/>
    <property type="project" value="InterPro"/>
</dbReference>
<dbReference type="Proteomes" id="UP001168972">
    <property type="component" value="Unassembled WGS sequence"/>
</dbReference>
<evidence type="ECO:0000256" key="7">
    <source>
        <dbReference type="PIRSR" id="PIRSR602401-1"/>
    </source>
</evidence>
<evidence type="ECO:0000256" key="6">
    <source>
        <dbReference type="ARBA" id="ARBA00023033"/>
    </source>
</evidence>
<sequence length="77" mass="8716">LTDDGRLGKDLSFPFGFGRRLCAGETFARFILFEVIATILQQFNLSMIDGQPCKLDDKIPGISVQPKNTWIRLSERL</sequence>
<proteinExistence type="inferred from homology"/>
<dbReference type="InterPro" id="IPR001128">
    <property type="entry name" value="Cyt_P450"/>
</dbReference>
<evidence type="ECO:0000256" key="3">
    <source>
        <dbReference type="ARBA" id="ARBA00022723"/>
    </source>
</evidence>
<evidence type="ECO:0000313" key="10">
    <source>
        <dbReference type="Proteomes" id="UP001168972"/>
    </source>
</evidence>
<evidence type="ECO:0000256" key="2">
    <source>
        <dbReference type="ARBA" id="ARBA00010617"/>
    </source>
</evidence>
<keyword evidence="5 7" id="KW-0408">Iron</keyword>
<evidence type="ECO:0000256" key="1">
    <source>
        <dbReference type="ARBA" id="ARBA00001971"/>
    </source>
</evidence>
<keyword evidence="6 8" id="KW-0503">Monooxygenase</keyword>
<dbReference type="InterPro" id="IPR017972">
    <property type="entry name" value="Cyt_P450_CS"/>
</dbReference>
<comment type="cofactor">
    <cofactor evidence="1 7">
        <name>heme</name>
        <dbReference type="ChEBI" id="CHEBI:30413"/>
    </cofactor>
</comment>
<dbReference type="PANTHER" id="PTHR24303">
    <property type="entry name" value="HEME-BINDING MONOOXYGENASE FAMILY"/>
    <property type="match status" value="1"/>
</dbReference>
<keyword evidence="10" id="KW-1185">Reference proteome</keyword>
<comment type="caution">
    <text evidence="9">The sequence shown here is derived from an EMBL/GenBank/DDBJ whole genome shotgun (WGS) entry which is preliminary data.</text>
</comment>
<dbReference type="PANTHER" id="PTHR24303:SF38">
    <property type="entry name" value="CYTOCHROME P450 304A1-RELATED"/>
    <property type="match status" value="1"/>
</dbReference>
<dbReference type="GO" id="GO:0016705">
    <property type="term" value="F:oxidoreductase activity, acting on paired donors, with incorporation or reduction of molecular oxygen"/>
    <property type="evidence" value="ECO:0007669"/>
    <property type="project" value="InterPro"/>
</dbReference>
<dbReference type="GO" id="GO:0005506">
    <property type="term" value="F:iron ion binding"/>
    <property type="evidence" value="ECO:0007669"/>
    <property type="project" value="InterPro"/>
</dbReference>
<dbReference type="Pfam" id="PF00067">
    <property type="entry name" value="p450"/>
    <property type="match status" value="1"/>
</dbReference>
<keyword evidence="4 8" id="KW-0560">Oxidoreductase</keyword>
<dbReference type="InterPro" id="IPR036396">
    <property type="entry name" value="Cyt_P450_sf"/>
</dbReference>
<dbReference type="AlphaFoldDB" id="A0AA39KPW3"/>
<name>A0AA39KPW3_MICHY</name>
<accession>A0AA39KPW3</accession>
<evidence type="ECO:0000256" key="5">
    <source>
        <dbReference type="ARBA" id="ARBA00023004"/>
    </source>
</evidence>
<protein>
    <recommendedName>
        <fullName evidence="11">Cytochrome P450</fullName>
    </recommendedName>
</protein>
<evidence type="ECO:0000313" key="9">
    <source>
        <dbReference type="EMBL" id="KAK0169347.1"/>
    </source>
</evidence>
<organism evidence="9 10">
    <name type="scientific">Microctonus hyperodae</name>
    <name type="common">Parasitoid wasp</name>
    <dbReference type="NCBI Taxonomy" id="165561"/>
    <lineage>
        <taxon>Eukaryota</taxon>
        <taxon>Metazoa</taxon>
        <taxon>Ecdysozoa</taxon>
        <taxon>Arthropoda</taxon>
        <taxon>Hexapoda</taxon>
        <taxon>Insecta</taxon>
        <taxon>Pterygota</taxon>
        <taxon>Neoptera</taxon>
        <taxon>Endopterygota</taxon>
        <taxon>Hymenoptera</taxon>
        <taxon>Apocrita</taxon>
        <taxon>Ichneumonoidea</taxon>
        <taxon>Braconidae</taxon>
        <taxon>Euphorinae</taxon>
        <taxon>Microctonus</taxon>
    </lineage>
</organism>
<evidence type="ECO:0000256" key="8">
    <source>
        <dbReference type="RuleBase" id="RU000461"/>
    </source>
</evidence>
<dbReference type="GO" id="GO:0004497">
    <property type="term" value="F:monooxygenase activity"/>
    <property type="evidence" value="ECO:0007669"/>
    <property type="project" value="UniProtKB-KW"/>
</dbReference>
<keyword evidence="7 8" id="KW-0349">Heme</keyword>
<dbReference type="EMBL" id="JAQQBR010001347">
    <property type="protein sequence ID" value="KAK0169347.1"/>
    <property type="molecule type" value="Genomic_DNA"/>
</dbReference>
<reference evidence="9" key="2">
    <citation type="submission" date="2023-03" db="EMBL/GenBank/DDBJ databases">
        <authorList>
            <person name="Inwood S.N."/>
            <person name="Skelly J.G."/>
            <person name="Guhlin J."/>
            <person name="Harrop T.W.R."/>
            <person name="Goldson S.G."/>
            <person name="Dearden P.K."/>
        </authorList>
    </citation>
    <scope>NUCLEOTIDE SEQUENCE</scope>
    <source>
        <strain evidence="9">Lincoln</strain>
        <tissue evidence="9">Whole body</tissue>
    </source>
</reference>
<dbReference type="PRINTS" id="PR00463">
    <property type="entry name" value="EP450I"/>
</dbReference>
<comment type="similarity">
    <text evidence="2 8">Belongs to the cytochrome P450 family.</text>
</comment>
<evidence type="ECO:0000256" key="4">
    <source>
        <dbReference type="ARBA" id="ARBA00023002"/>
    </source>
</evidence>
<dbReference type="InterPro" id="IPR002401">
    <property type="entry name" value="Cyt_P450_E_grp-I"/>
</dbReference>